<feature type="region of interest" description="Disordered" evidence="1">
    <location>
        <begin position="1"/>
        <end position="33"/>
    </location>
</feature>
<gene>
    <name evidence="2" type="ORF">GCM10009849_25260</name>
</gene>
<proteinExistence type="predicted"/>
<comment type="caution">
    <text evidence="2">The sequence shown here is derived from an EMBL/GenBank/DDBJ whole genome shotgun (WGS) entry which is preliminary data.</text>
</comment>
<accession>A0ABN3BWX5</accession>
<name>A0ABN3BWX5_9MICC</name>
<evidence type="ECO:0000313" key="3">
    <source>
        <dbReference type="Proteomes" id="UP001500432"/>
    </source>
</evidence>
<reference evidence="2 3" key="1">
    <citation type="journal article" date="2019" name="Int. J. Syst. Evol. Microbiol.">
        <title>The Global Catalogue of Microorganisms (GCM) 10K type strain sequencing project: providing services to taxonomists for standard genome sequencing and annotation.</title>
        <authorList>
            <consortium name="The Broad Institute Genomics Platform"/>
            <consortium name="The Broad Institute Genome Sequencing Center for Infectious Disease"/>
            <person name="Wu L."/>
            <person name="Ma J."/>
        </authorList>
    </citation>
    <scope>NUCLEOTIDE SEQUENCE [LARGE SCALE GENOMIC DNA]</scope>
    <source>
        <strain evidence="2 3">JCM 16034</strain>
    </source>
</reference>
<protein>
    <submittedName>
        <fullName evidence="2">Uncharacterized protein</fullName>
    </submittedName>
</protein>
<feature type="compositionally biased region" description="Polar residues" evidence="1">
    <location>
        <begin position="24"/>
        <end position="33"/>
    </location>
</feature>
<evidence type="ECO:0000256" key="1">
    <source>
        <dbReference type="SAM" id="MobiDB-lite"/>
    </source>
</evidence>
<dbReference type="Proteomes" id="UP001500432">
    <property type="component" value="Unassembled WGS sequence"/>
</dbReference>
<dbReference type="EMBL" id="BAAAQW010000006">
    <property type="protein sequence ID" value="GAA2201301.1"/>
    <property type="molecule type" value="Genomic_DNA"/>
</dbReference>
<sequence length="209" mass="21626">MSTTADSPERHALAPGDRLALRSGTETRTGTITDAPSSGCVRLADDATGRIVLVDLSHWDTVLLDTSWPARHVDAGGQWLRDAIAADPDILGLGALRAAHRSHSVHALILDDPATGTRYAVDIQPGLADAAQLERAASAAAAEQGRSPHTVVVPVVVAEQVPEALRPTVGLVVQMAATDTGHGLRLVPTVFAEETGAAGRLFEACTGAA</sequence>
<evidence type="ECO:0000313" key="2">
    <source>
        <dbReference type="EMBL" id="GAA2201301.1"/>
    </source>
</evidence>
<organism evidence="2 3">
    <name type="scientific">Sinomonas flava</name>
    <dbReference type="NCBI Taxonomy" id="496857"/>
    <lineage>
        <taxon>Bacteria</taxon>
        <taxon>Bacillati</taxon>
        <taxon>Actinomycetota</taxon>
        <taxon>Actinomycetes</taxon>
        <taxon>Micrococcales</taxon>
        <taxon>Micrococcaceae</taxon>
        <taxon>Sinomonas</taxon>
    </lineage>
</organism>
<dbReference type="RefSeq" id="WP_344300087.1">
    <property type="nucleotide sequence ID" value="NZ_BAAAQW010000006.1"/>
</dbReference>
<keyword evidence="3" id="KW-1185">Reference proteome</keyword>